<evidence type="ECO:0000259" key="1">
    <source>
        <dbReference type="Pfam" id="PF01861"/>
    </source>
</evidence>
<dbReference type="eggNOG" id="COG1568">
    <property type="taxonomic scope" value="Bacteria"/>
</dbReference>
<dbReference type="AlphaFoldDB" id="A7IHK7"/>
<organism evidence="2 3">
    <name type="scientific">Xanthobacter autotrophicus (strain ATCC BAA-1158 / Py2)</name>
    <dbReference type="NCBI Taxonomy" id="78245"/>
    <lineage>
        <taxon>Bacteria</taxon>
        <taxon>Pseudomonadati</taxon>
        <taxon>Pseudomonadota</taxon>
        <taxon>Alphaproteobacteria</taxon>
        <taxon>Hyphomicrobiales</taxon>
        <taxon>Xanthobacteraceae</taxon>
        <taxon>Xanthobacter</taxon>
    </lineage>
</organism>
<dbReference type="STRING" id="78245.Xaut_2257"/>
<protein>
    <recommendedName>
        <fullName evidence="1">N(4)-bis(aminopropyl)spermidine synthase C-terminal domain-containing protein</fullName>
    </recommendedName>
</protein>
<dbReference type="HOGENOM" id="CLU_996351_0_0_5"/>
<sequence>MSNSPGERPRIDLRKAINAVSDVVQNRPKPLRVFDQIHMKVGDMLMQSEIVADWAEGKSLAFIGDGDAISVCVAYMMRRKVLTFGPGRITVFDFDERTVNAVTKFAEREGITNLDAVLYNCLDPFPVTDKYDCFYTNPPWGASNNGESVNLFVERGIEAIGYQGDGMVVIADDDELDWPKQVLANTQSFSRERGFYVSRMQRKLHAYHLDDNPNLQSCNLYISSLPGNEANKGGSQPASADRLENFYGRAKEPLVRYVREKKRVDPGNADDSEYELELLGESE</sequence>
<dbReference type="Proteomes" id="UP000002417">
    <property type="component" value="Chromosome"/>
</dbReference>
<dbReference type="OrthoDB" id="7593728at2"/>
<evidence type="ECO:0000313" key="3">
    <source>
        <dbReference type="Proteomes" id="UP000002417"/>
    </source>
</evidence>
<keyword evidence="3" id="KW-1185">Reference proteome</keyword>
<gene>
    <name evidence="2" type="ordered locus">Xaut_2257</name>
</gene>
<dbReference type="InterPro" id="IPR002723">
    <property type="entry name" value="BpsA_C"/>
</dbReference>
<accession>A7IHK7</accession>
<name>A7IHK7_XANP2</name>
<dbReference type="Gene3D" id="3.40.50.150">
    <property type="entry name" value="Vaccinia Virus protein VP39"/>
    <property type="match status" value="1"/>
</dbReference>
<reference evidence="2 3" key="1">
    <citation type="submission" date="2007-07" db="EMBL/GenBank/DDBJ databases">
        <title>Complete sequence of chromosome of Xanthobacter autotrophicus Py2.</title>
        <authorList>
            <consortium name="US DOE Joint Genome Institute"/>
            <person name="Copeland A."/>
            <person name="Lucas S."/>
            <person name="Lapidus A."/>
            <person name="Barry K."/>
            <person name="Glavina del Rio T."/>
            <person name="Hammon N."/>
            <person name="Israni S."/>
            <person name="Dalin E."/>
            <person name="Tice H."/>
            <person name="Pitluck S."/>
            <person name="Sims D."/>
            <person name="Brettin T."/>
            <person name="Bruce D."/>
            <person name="Detter J.C."/>
            <person name="Han C."/>
            <person name="Tapia R."/>
            <person name="Brainard J."/>
            <person name="Schmutz J."/>
            <person name="Larimer F."/>
            <person name="Land M."/>
            <person name="Hauser L."/>
            <person name="Kyrpides N."/>
            <person name="Kim E."/>
            <person name="Ensigns S.A."/>
            <person name="Richardson P."/>
        </authorList>
    </citation>
    <scope>NUCLEOTIDE SEQUENCE [LARGE SCALE GENOMIC DNA]</scope>
    <source>
        <strain evidence="3">ATCC BAA-1158 / Py2</strain>
    </source>
</reference>
<dbReference type="Pfam" id="PF01861">
    <property type="entry name" value="BpsA_C"/>
    <property type="match status" value="1"/>
</dbReference>
<evidence type="ECO:0000313" key="2">
    <source>
        <dbReference type="EMBL" id="ABS67500.1"/>
    </source>
</evidence>
<dbReference type="PhylomeDB" id="A7IHK7"/>
<dbReference type="EMBL" id="CP000781">
    <property type="protein sequence ID" value="ABS67500.1"/>
    <property type="molecule type" value="Genomic_DNA"/>
</dbReference>
<dbReference type="SUPFAM" id="SSF53335">
    <property type="entry name" value="S-adenosyl-L-methionine-dependent methyltransferases"/>
    <property type="match status" value="1"/>
</dbReference>
<dbReference type="InterPro" id="IPR029063">
    <property type="entry name" value="SAM-dependent_MTases_sf"/>
</dbReference>
<dbReference type="KEGG" id="xau:Xaut_2257"/>
<proteinExistence type="predicted"/>
<feature type="domain" description="N(4)-bis(aminopropyl)spermidine synthase C-terminal" evidence="1">
    <location>
        <begin position="17"/>
        <end position="268"/>
    </location>
</feature>